<dbReference type="PROSITE" id="PS50887">
    <property type="entry name" value="GGDEF"/>
    <property type="match status" value="1"/>
</dbReference>
<dbReference type="SUPFAM" id="SSF141868">
    <property type="entry name" value="EAL domain-like"/>
    <property type="match status" value="1"/>
</dbReference>
<dbReference type="Gene3D" id="3.20.20.450">
    <property type="entry name" value="EAL domain"/>
    <property type="match status" value="1"/>
</dbReference>
<dbReference type="STRING" id="1122142.SAMN02910414_01356"/>
<feature type="transmembrane region" description="Helical" evidence="1">
    <location>
        <begin position="55"/>
        <end position="74"/>
    </location>
</feature>
<dbReference type="EMBL" id="FNPG01000014">
    <property type="protein sequence ID" value="SDY35196.1"/>
    <property type="molecule type" value="Genomic_DNA"/>
</dbReference>
<dbReference type="InterPro" id="IPR050706">
    <property type="entry name" value="Cyclic-di-GMP_PDE-like"/>
</dbReference>
<dbReference type="SMART" id="SM00267">
    <property type="entry name" value="GGDEF"/>
    <property type="match status" value="1"/>
</dbReference>
<dbReference type="RefSeq" id="WP_074717348.1">
    <property type="nucleotide sequence ID" value="NZ_FNPG01000014.1"/>
</dbReference>
<evidence type="ECO:0000313" key="5">
    <source>
        <dbReference type="Proteomes" id="UP000183918"/>
    </source>
</evidence>
<dbReference type="Gene3D" id="3.30.70.270">
    <property type="match status" value="1"/>
</dbReference>
<dbReference type="PROSITE" id="PS50883">
    <property type="entry name" value="EAL"/>
    <property type="match status" value="1"/>
</dbReference>
<feature type="transmembrane region" description="Helical" evidence="1">
    <location>
        <begin position="410"/>
        <end position="430"/>
    </location>
</feature>
<dbReference type="NCBIfam" id="TIGR00254">
    <property type="entry name" value="GGDEF"/>
    <property type="match status" value="1"/>
</dbReference>
<proteinExistence type="predicted"/>
<dbReference type="InterPro" id="IPR035919">
    <property type="entry name" value="EAL_sf"/>
</dbReference>
<dbReference type="InterPro" id="IPR007487">
    <property type="entry name" value="ABC_transpt-TYRBP-like"/>
</dbReference>
<dbReference type="AlphaFoldDB" id="A0A1H3J5J9"/>
<reference evidence="4 5" key="1">
    <citation type="submission" date="2016-10" db="EMBL/GenBank/DDBJ databases">
        <authorList>
            <person name="de Groot N.N."/>
        </authorList>
    </citation>
    <scope>NUCLEOTIDE SEQUENCE [LARGE SCALE GENOMIC DNA]</scope>
    <source>
        <strain evidence="4 5">DSM 14045</strain>
    </source>
</reference>
<keyword evidence="1" id="KW-0472">Membrane</keyword>
<dbReference type="Proteomes" id="UP000183918">
    <property type="component" value="Unassembled WGS sequence"/>
</dbReference>
<dbReference type="InterPro" id="IPR043128">
    <property type="entry name" value="Rev_trsase/Diguanyl_cyclase"/>
</dbReference>
<keyword evidence="1" id="KW-0812">Transmembrane</keyword>
<dbReference type="Pfam" id="PF04392">
    <property type="entry name" value="ABC_sub_bind"/>
    <property type="match status" value="1"/>
</dbReference>
<evidence type="ECO:0000313" key="4">
    <source>
        <dbReference type="EMBL" id="SDY35196.1"/>
    </source>
</evidence>
<dbReference type="InterPro" id="IPR000160">
    <property type="entry name" value="GGDEF_dom"/>
</dbReference>
<dbReference type="PANTHER" id="PTHR33121">
    <property type="entry name" value="CYCLIC DI-GMP PHOSPHODIESTERASE PDEF"/>
    <property type="match status" value="1"/>
</dbReference>
<dbReference type="SUPFAM" id="SSF55073">
    <property type="entry name" value="Nucleotide cyclase"/>
    <property type="match status" value="1"/>
</dbReference>
<sequence length="881" mass="101930">MTINNKTTTNSKKETVIKQKLFKNKKNTTDKENVNDSQSNTKYSYDRGKRYNERVPMIAAIIVMVVMLLSLFVFCKIIVVDDDDGEILGDYSSKKVLFLSSYDYSYVTVPSQVKGVNNILSKYQVRVDYEFMNTKKFPGKETIDDFYLGFKDRMKVSKGYDVVLAIDDPALDFALKYQNEFFKNVPIIFMGINDKEKGINASNNKNISGNIENTYIKDTVECALSLHSKRKRIIAVSDNTSTGRGELKEFYIVSKKYPNKEFIDVNTSNCTKEELEKMFNDFTKDDLVIFLNMQEDKEGDVFSLDEAMKFVAKNCDKVPVYSSSVIGINTGIIGGKSVDFYIAGQEAAKKIIDIFKGKKIKDMEVKYNVGEKFWFDAYQLEKFKINYNKLPDNKVVYNYYSSYFETNKNVILIVELVLYIIFVVFLIIAIDNKKKNILISELEKSYEELFTKEKQIRYMAEHDELTGLFNRRAMENDLNEIISQKCNFTIIHIDVDDFKFINDTYGHACGDKVLSEIGARFIKVGKRYNFHTYRIGGDEFLIIIKDKFVQQNTIIIDEIMNVKSEKIHFKNKEIYVSFSMGMAYHNGSQDTVMNVIIKADLAMYQAKHYGKNNLVLYSEHLKENETRKQKVKQDVKEACEKDDLYVEYQPQYLLKGQALSSFEALARLKSNKYRASEFIPIIEETDIIIPLGRKILKHVITDISNCLKEKIEMLPVSINFSIKQLEDEGYFEYMIALLKEYDVPIKLIEIEITESFFDKNSSKVTSFFEQIEKYGINIVLDEFGVGYNSINYLSVVPIKKVKIDKCIVNENSSEKNIFLKNIIKIVHSLDLAVVVEGIENEREFERLKEYDCDFAQGYYLSRPTSIDEIKTLISEGNVAKN</sequence>
<dbReference type="SMART" id="SM00052">
    <property type="entry name" value="EAL"/>
    <property type="match status" value="1"/>
</dbReference>
<feature type="domain" description="GGDEF" evidence="3">
    <location>
        <begin position="486"/>
        <end position="619"/>
    </location>
</feature>
<name>A0A1H3J5J9_9FIRM</name>
<dbReference type="CDD" id="cd01949">
    <property type="entry name" value="GGDEF"/>
    <property type="match status" value="1"/>
</dbReference>
<keyword evidence="5" id="KW-1185">Reference proteome</keyword>
<evidence type="ECO:0000259" key="3">
    <source>
        <dbReference type="PROSITE" id="PS50887"/>
    </source>
</evidence>
<dbReference type="CDD" id="cd01948">
    <property type="entry name" value="EAL"/>
    <property type="match status" value="1"/>
</dbReference>
<dbReference type="InterPro" id="IPR029787">
    <property type="entry name" value="Nucleotide_cyclase"/>
</dbReference>
<dbReference type="Gene3D" id="3.40.50.2300">
    <property type="match status" value="2"/>
</dbReference>
<evidence type="ECO:0000259" key="2">
    <source>
        <dbReference type="PROSITE" id="PS50883"/>
    </source>
</evidence>
<dbReference type="InterPro" id="IPR001633">
    <property type="entry name" value="EAL_dom"/>
</dbReference>
<feature type="domain" description="EAL" evidence="2">
    <location>
        <begin position="628"/>
        <end position="877"/>
    </location>
</feature>
<organism evidence="4 5">
    <name type="scientific">Lachnobacterium bovis DSM 14045</name>
    <dbReference type="NCBI Taxonomy" id="1122142"/>
    <lineage>
        <taxon>Bacteria</taxon>
        <taxon>Bacillati</taxon>
        <taxon>Bacillota</taxon>
        <taxon>Clostridia</taxon>
        <taxon>Lachnospirales</taxon>
        <taxon>Lachnospiraceae</taxon>
        <taxon>Lachnobacterium</taxon>
    </lineage>
</organism>
<dbReference type="PANTHER" id="PTHR33121:SF79">
    <property type="entry name" value="CYCLIC DI-GMP PHOSPHODIESTERASE PDED-RELATED"/>
    <property type="match status" value="1"/>
</dbReference>
<dbReference type="Pfam" id="PF00563">
    <property type="entry name" value="EAL"/>
    <property type="match status" value="1"/>
</dbReference>
<dbReference type="OrthoDB" id="9805474at2"/>
<gene>
    <name evidence="4" type="ORF">SAMN02910414_01356</name>
</gene>
<dbReference type="Pfam" id="PF00990">
    <property type="entry name" value="GGDEF"/>
    <property type="match status" value="1"/>
</dbReference>
<evidence type="ECO:0000256" key="1">
    <source>
        <dbReference type="SAM" id="Phobius"/>
    </source>
</evidence>
<accession>A0A1H3J5J9</accession>
<protein>
    <submittedName>
        <fullName evidence="4">Diguanylate cyclase (GGDEF) domain-containing protein</fullName>
    </submittedName>
</protein>
<dbReference type="GO" id="GO:0071111">
    <property type="term" value="F:cyclic-guanylate-specific phosphodiesterase activity"/>
    <property type="evidence" value="ECO:0007669"/>
    <property type="project" value="InterPro"/>
</dbReference>
<keyword evidence="1" id="KW-1133">Transmembrane helix</keyword>